<dbReference type="Gene3D" id="1.20.120.1150">
    <property type="match status" value="1"/>
</dbReference>
<dbReference type="InterPro" id="IPR004327">
    <property type="entry name" value="Phstyr_phstse_ac"/>
</dbReference>
<dbReference type="GO" id="GO:0005634">
    <property type="term" value="C:nucleus"/>
    <property type="evidence" value="ECO:0007669"/>
    <property type="project" value="TreeGrafter"/>
</dbReference>
<dbReference type="Pfam" id="PF03095">
    <property type="entry name" value="PTPA"/>
    <property type="match status" value="1"/>
</dbReference>
<comment type="function">
    <text evidence="7">PPIases accelerate the folding of proteins. It catalyzes the cis-trans isomerization of proline imidic peptide bonds in oligopeptides. Acts as a regulatory subunit for PP2A-like phosphatases modulating their activity or substrate specificity, probably by inducing a conformational change in the catalytic subunit, a direct target of the PPIase. Can reactivate inactive phosphatase PP2A-phosphatase methylesterase complexes (PP2Ai) in presence of ATP and Mg(2+) by dissociating the inactive form from the complex.</text>
</comment>
<name>A0A0U1M215_TALIS</name>
<comment type="subcellular location">
    <subcellularLocation>
        <location evidence="2 8">Cytoplasm</location>
    </subcellularLocation>
</comment>
<evidence type="ECO:0000256" key="9">
    <source>
        <dbReference type="SAM" id="MobiDB-lite"/>
    </source>
</evidence>
<evidence type="ECO:0000256" key="3">
    <source>
        <dbReference type="ARBA" id="ARBA00011019"/>
    </source>
</evidence>
<comment type="catalytic activity">
    <reaction evidence="1 8">
        <text>[protein]-peptidylproline (omega=180) = [protein]-peptidylproline (omega=0)</text>
        <dbReference type="Rhea" id="RHEA:16237"/>
        <dbReference type="Rhea" id="RHEA-COMP:10747"/>
        <dbReference type="Rhea" id="RHEA-COMP:10748"/>
        <dbReference type="ChEBI" id="CHEBI:83833"/>
        <dbReference type="ChEBI" id="CHEBI:83834"/>
        <dbReference type="EC" id="5.2.1.8"/>
    </reaction>
</comment>
<proteinExistence type="inferred from homology"/>
<evidence type="ECO:0000313" key="10">
    <source>
        <dbReference type="EMBL" id="CRG89615.1"/>
    </source>
</evidence>
<dbReference type="InterPro" id="IPR037218">
    <property type="entry name" value="PTPA_sf"/>
</dbReference>
<dbReference type="EMBL" id="CVMT01000006">
    <property type="protein sequence ID" value="CRG89615.1"/>
    <property type="molecule type" value="Genomic_DNA"/>
</dbReference>
<comment type="similarity">
    <text evidence="3 8">Belongs to the PTPA-type PPIase family.</text>
</comment>
<dbReference type="PANTHER" id="PTHR10012:SF5">
    <property type="entry name" value="SERINE_THREONINE-PROTEIN PHOSPHATASE 2A ACTIVATOR 2"/>
    <property type="match status" value="1"/>
</dbReference>
<reference evidence="10 11" key="1">
    <citation type="submission" date="2015-04" db="EMBL/GenBank/DDBJ databases">
        <authorList>
            <person name="Syromyatnikov M.Y."/>
            <person name="Popov V.N."/>
        </authorList>
    </citation>
    <scope>NUCLEOTIDE SEQUENCE [LARGE SCALE GENOMIC DNA]</scope>
    <source>
        <strain evidence="10">WF-38-12</strain>
    </source>
</reference>
<evidence type="ECO:0000256" key="4">
    <source>
        <dbReference type="ARBA" id="ARBA00022490"/>
    </source>
</evidence>
<keyword evidence="5 8" id="KW-0697">Rotamase</keyword>
<feature type="region of interest" description="Disordered" evidence="9">
    <location>
        <begin position="356"/>
        <end position="375"/>
    </location>
</feature>
<protein>
    <recommendedName>
        <fullName evidence="8">Serine/threonine-protein phosphatase 2A activator</fullName>
        <ecNumber evidence="8">5.2.1.8</ecNumber>
    </recommendedName>
    <alternativeName>
        <fullName evidence="8">Phosphotyrosyl phosphatase activator</fullName>
    </alternativeName>
</protein>
<dbReference type="GO" id="GO:0008160">
    <property type="term" value="F:protein tyrosine phosphatase activator activity"/>
    <property type="evidence" value="ECO:0007669"/>
    <property type="project" value="TreeGrafter"/>
</dbReference>
<dbReference type="Proteomes" id="UP000054383">
    <property type="component" value="Unassembled WGS sequence"/>
</dbReference>
<keyword evidence="11" id="KW-1185">Reference proteome</keyword>
<dbReference type="GO" id="GO:0005737">
    <property type="term" value="C:cytoplasm"/>
    <property type="evidence" value="ECO:0007669"/>
    <property type="project" value="UniProtKB-SubCell"/>
</dbReference>
<dbReference type="PANTHER" id="PTHR10012">
    <property type="entry name" value="SERINE/THREONINE-PROTEIN PHOSPHATASE 2A REGULATORY SUBUNIT B"/>
    <property type="match status" value="1"/>
</dbReference>
<evidence type="ECO:0000256" key="6">
    <source>
        <dbReference type="ARBA" id="ARBA00023235"/>
    </source>
</evidence>
<evidence type="ECO:0000256" key="8">
    <source>
        <dbReference type="RuleBase" id="RU361210"/>
    </source>
</evidence>
<dbReference type="GO" id="GO:0007052">
    <property type="term" value="P:mitotic spindle organization"/>
    <property type="evidence" value="ECO:0007669"/>
    <property type="project" value="TreeGrafter"/>
</dbReference>
<accession>A0A0U1M215</accession>
<dbReference type="GO" id="GO:0003755">
    <property type="term" value="F:peptidyl-prolyl cis-trans isomerase activity"/>
    <property type="evidence" value="ECO:0007669"/>
    <property type="project" value="UniProtKB-KW"/>
</dbReference>
<dbReference type="OMA" id="SWIKINA"/>
<keyword evidence="6 8" id="KW-0413">Isomerase</keyword>
<organism evidence="10 11">
    <name type="scientific">Talaromyces islandicus</name>
    <name type="common">Penicillium islandicum</name>
    <dbReference type="NCBI Taxonomy" id="28573"/>
    <lineage>
        <taxon>Eukaryota</taxon>
        <taxon>Fungi</taxon>
        <taxon>Dikarya</taxon>
        <taxon>Ascomycota</taxon>
        <taxon>Pezizomycotina</taxon>
        <taxon>Eurotiomycetes</taxon>
        <taxon>Eurotiomycetidae</taxon>
        <taxon>Eurotiales</taxon>
        <taxon>Trichocomaceae</taxon>
        <taxon>Talaromyces</taxon>
        <taxon>Talaromyces sect. Islandici</taxon>
    </lineage>
</organism>
<gene>
    <name evidence="10" type="ORF">PISL3812_06654</name>
</gene>
<evidence type="ECO:0000313" key="11">
    <source>
        <dbReference type="Proteomes" id="UP000054383"/>
    </source>
</evidence>
<dbReference type="EC" id="5.2.1.8" evidence="8"/>
<dbReference type="SUPFAM" id="SSF140984">
    <property type="entry name" value="PTPA-like"/>
    <property type="match status" value="1"/>
</dbReference>
<evidence type="ECO:0000256" key="2">
    <source>
        <dbReference type="ARBA" id="ARBA00004496"/>
    </source>
</evidence>
<evidence type="ECO:0000256" key="1">
    <source>
        <dbReference type="ARBA" id="ARBA00000971"/>
    </source>
</evidence>
<dbReference type="InterPro" id="IPR043170">
    <property type="entry name" value="PTPA_C_lid"/>
</dbReference>
<dbReference type="GO" id="GO:0000159">
    <property type="term" value="C:protein phosphatase type 2A complex"/>
    <property type="evidence" value="ECO:0007669"/>
    <property type="project" value="TreeGrafter"/>
</dbReference>
<dbReference type="OrthoDB" id="16120at2759"/>
<sequence>MADVQSPPSQNKPDLSKKLADLRANNKKRAAVNRDPPPATPALPALLDLSSHTYLTPSRRILSQKDLETFSTSPAYTLILAFIFGLSDTVRGRAVTEFKDEPAPENVQKILQIVRLLEKLVESNPALDQGGSRFGNPAFRSLFDETAAQSPAWHREILGIHDSGAVDEVSTYLIHSLGSRDRLDYGSGHELNFMMWLLCLYELQLVSARDFPMLVFKVYYSYMHLMRRVQTTYYLEPAGSHGVWGLDDYHFLPFLFGASQLIEHAYITPRAVHNSAVLDEEGDKYLYLDQVRWVDSVKTVKGLRWHSPMLDDISGAKNWIKIESGMKKMFVREVLGKLPIMQHFLFGSLVPAVAEMGSSEQPDEGQTHGHNHNHDHDNDFWGDCCGIKVPSTIAAGEEMRKRTGGAGLRPIPFD</sequence>
<dbReference type="CDD" id="cd04087">
    <property type="entry name" value="PTPA"/>
    <property type="match status" value="1"/>
</dbReference>
<dbReference type="AlphaFoldDB" id="A0A0U1M215"/>
<evidence type="ECO:0000256" key="7">
    <source>
        <dbReference type="ARBA" id="ARBA00025287"/>
    </source>
</evidence>
<keyword evidence="4 8" id="KW-0963">Cytoplasm</keyword>
<evidence type="ECO:0000256" key="5">
    <source>
        <dbReference type="ARBA" id="ARBA00023110"/>
    </source>
</evidence>
<dbReference type="STRING" id="28573.A0A0U1M215"/>
<feature type="compositionally biased region" description="Polar residues" evidence="9">
    <location>
        <begin position="1"/>
        <end position="13"/>
    </location>
</feature>
<feature type="region of interest" description="Disordered" evidence="9">
    <location>
        <begin position="1"/>
        <end position="40"/>
    </location>
</feature>
<dbReference type="PIRSF" id="PIRSF016325">
    <property type="entry name" value="Phstyr_phstse_ac"/>
    <property type="match status" value="1"/>
</dbReference>
<dbReference type="FunFam" id="1.20.120.1150:FF:000002">
    <property type="entry name" value="Serine/threonine-protein phosphatase 2A activator"/>
    <property type="match status" value="1"/>
</dbReference>